<dbReference type="InterPro" id="IPR004223">
    <property type="entry name" value="VitB12-dep_Met_synth_activ_dom"/>
</dbReference>
<dbReference type="PANTHER" id="PTHR45833:SF1">
    <property type="entry name" value="METHIONINE SYNTHASE"/>
    <property type="match status" value="1"/>
</dbReference>
<dbReference type="GO" id="GO:0046653">
    <property type="term" value="P:tetrahydrofolate metabolic process"/>
    <property type="evidence" value="ECO:0007669"/>
    <property type="project" value="TreeGrafter"/>
</dbReference>
<dbReference type="eggNOG" id="COG1410">
    <property type="taxonomic scope" value="Bacteria"/>
</dbReference>
<keyword evidence="3 5" id="KW-0808">Transferase</keyword>
<name>B9Z5C6_9NEIS</name>
<dbReference type="Gene3D" id="3.10.196.10">
    <property type="entry name" value="Vitamin B12-dependent methionine synthase, activation domain"/>
    <property type="match status" value="1"/>
</dbReference>
<sequence>MHQRVRTEFWGYAPHEQLDNEALIDEKYQGIRPAPGYPACPDHTVKKELFELLDAPAIGMTLTEGYAMLPTAAVSGFYFSHPDSRYFGVGKVSRDQVESYAQRRGVSVEQAQRDLASNLGYNA</sequence>
<evidence type="ECO:0000256" key="1">
    <source>
        <dbReference type="ARBA" id="ARBA00022723"/>
    </source>
</evidence>
<accession>B9Z5C6</accession>
<dbReference type="GO" id="GO:0008705">
    <property type="term" value="F:methionine synthase activity"/>
    <property type="evidence" value="ECO:0007669"/>
    <property type="project" value="UniProtKB-EC"/>
</dbReference>
<protein>
    <submittedName>
        <fullName evidence="5">Methionine synthase</fullName>
        <ecNumber evidence="5">2.1.1.13</ecNumber>
    </submittedName>
</protein>
<keyword evidence="3 5" id="KW-0489">Methyltransferase</keyword>
<reference evidence="5 6" key="1">
    <citation type="submission" date="2009-02" db="EMBL/GenBank/DDBJ databases">
        <title>Sequencing of the draft genome and assembly of Lutiella nitroferrum 2002.</title>
        <authorList>
            <consortium name="US DOE Joint Genome Institute (JGI-PGF)"/>
            <person name="Lucas S."/>
            <person name="Copeland A."/>
            <person name="Lapidus A."/>
            <person name="Glavina del Rio T."/>
            <person name="Tice H."/>
            <person name="Bruce D."/>
            <person name="Goodwin L."/>
            <person name="Pitluck S."/>
            <person name="Larimer F."/>
            <person name="Land M.L."/>
            <person name="Hauser L."/>
            <person name="Coates J.D."/>
        </authorList>
    </citation>
    <scope>NUCLEOTIDE SEQUENCE [LARGE SCALE GENOMIC DNA]</scope>
    <source>
        <strain evidence="5 6">2002</strain>
    </source>
</reference>
<evidence type="ECO:0000256" key="3">
    <source>
        <dbReference type="PROSITE-ProRule" id="PRU00346"/>
    </source>
</evidence>
<evidence type="ECO:0000313" key="5">
    <source>
        <dbReference type="EMBL" id="EEG07773.1"/>
    </source>
</evidence>
<proteinExistence type="predicted"/>
<feature type="domain" description="AdoMet activation" evidence="4">
    <location>
        <begin position="1"/>
        <end position="123"/>
    </location>
</feature>
<dbReference type="Pfam" id="PF02965">
    <property type="entry name" value="Met_synt_B12"/>
    <property type="match status" value="1"/>
</dbReference>
<dbReference type="AlphaFoldDB" id="B9Z5C6"/>
<comment type="caution">
    <text evidence="5">The sequence shown here is derived from an EMBL/GenBank/DDBJ whole genome shotgun (WGS) entry which is preliminary data.</text>
</comment>
<evidence type="ECO:0000313" key="6">
    <source>
        <dbReference type="Proteomes" id="UP000003165"/>
    </source>
</evidence>
<dbReference type="GO" id="GO:0046872">
    <property type="term" value="F:metal ion binding"/>
    <property type="evidence" value="ECO:0007669"/>
    <property type="project" value="UniProtKB-KW"/>
</dbReference>
<dbReference type="PANTHER" id="PTHR45833">
    <property type="entry name" value="METHIONINE SYNTHASE"/>
    <property type="match status" value="1"/>
</dbReference>
<evidence type="ECO:0000259" key="4">
    <source>
        <dbReference type="PROSITE" id="PS50974"/>
    </source>
</evidence>
<dbReference type="InterPro" id="IPR037010">
    <property type="entry name" value="VitB12-dep_Met_synth_activ_sf"/>
</dbReference>
<organism evidence="5 6">
    <name type="scientific">Pseudogulbenkiania ferrooxidans 2002</name>
    <dbReference type="NCBI Taxonomy" id="279714"/>
    <lineage>
        <taxon>Bacteria</taxon>
        <taxon>Pseudomonadati</taxon>
        <taxon>Pseudomonadota</taxon>
        <taxon>Betaproteobacteria</taxon>
        <taxon>Neisseriales</taxon>
        <taxon>Chromobacteriaceae</taxon>
        <taxon>Pseudogulbenkiania</taxon>
    </lineage>
</organism>
<dbReference type="GO" id="GO:0005829">
    <property type="term" value="C:cytosol"/>
    <property type="evidence" value="ECO:0007669"/>
    <property type="project" value="TreeGrafter"/>
</dbReference>
<keyword evidence="2" id="KW-0170">Cobalt</keyword>
<dbReference type="GO" id="GO:0032259">
    <property type="term" value="P:methylation"/>
    <property type="evidence" value="ECO:0007669"/>
    <property type="project" value="UniProtKB-KW"/>
</dbReference>
<dbReference type="Proteomes" id="UP000003165">
    <property type="component" value="Unassembled WGS sequence"/>
</dbReference>
<keyword evidence="1" id="KW-0479">Metal-binding</keyword>
<dbReference type="EMBL" id="ACIS01000007">
    <property type="protein sequence ID" value="EEG07773.1"/>
    <property type="molecule type" value="Genomic_DNA"/>
</dbReference>
<gene>
    <name evidence="5" type="ORF">FuraDRAFT_2561</name>
</gene>
<dbReference type="GO" id="GO:0050667">
    <property type="term" value="P:homocysteine metabolic process"/>
    <property type="evidence" value="ECO:0007669"/>
    <property type="project" value="TreeGrafter"/>
</dbReference>
<dbReference type="PROSITE" id="PS50974">
    <property type="entry name" value="ADOMET_ACTIVATION"/>
    <property type="match status" value="1"/>
</dbReference>
<dbReference type="InterPro" id="IPR050554">
    <property type="entry name" value="Met_Synthase/Corrinoid"/>
</dbReference>
<dbReference type="EC" id="2.1.1.13" evidence="5"/>
<keyword evidence="6" id="KW-1185">Reference proteome</keyword>
<dbReference type="SUPFAM" id="SSF56507">
    <property type="entry name" value="Methionine synthase activation domain-like"/>
    <property type="match status" value="1"/>
</dbReference>
<evidence type="ECO:0000256" key="2">
    <source>
        <dbReference type="ARBA" id="ARBA00023285"/>
    </source>
</evidence>